<evidence type="ECO:0000256" key="6">
    <source>
        <dbReference type="ARBA" id="ARBA00038388"/>
    </source>
</evidence>
<organism evidence="9 10">
    <name type="scientific">Methyloligella halotolerans</name>
    <dbReference type="NCBI Taxonomy" id="1177755"/>
    <lineage>
        <taxon>Bacteria</taxon>
        <taxon>Pseudomonadati</taxon>
        <taxon>Pseudomonadota</taxon>
        <taxon>Alphaproteobacteria</taxon>
        <taxon>Hyphomicrobiales</taxon>
        <taxon>Hyphomicrobiaceae</taxon>
        <taxon>Methyloligella</taxon>
    </lineage>
</organism>
<dbReference type="OrthoDB" id="9802264at2"/>
<accession>A0A1E2RWL6</accession>
<dbReference type="AlphaFoldDB" id="A0A1E2RWL6"/>
<dbReference type="InterPro" id="IPR017871">
    <property type="entry name" value="ABC_transporter-like_CS"/>
</dbReference>
<dbReference type="InterPro" id="IPR017911">
    <property type="entry name" value="MacB-like_ATP-bd"/>
</dbReference>
<dbReference type="GO" id="GO:0022857">
    <property type="term" value="F:transmembrane transporter activity"/>
    <property type="evidence" value="ECO:0007669"/>
    <property type="project" value="TreeGrafter"/>
</dbReference>
<dbReference type="Proteomes" id="UP000095087">
    <property type="component" value="Unassembled WGS sequence"/>
</dbReference>
<dbReference type="SUPFAM" id="SSF52540">
    <property type="entry name" value="P-loop containing nucleoside triphosphate hydrolases"/>
    <property type="match status" value="1"/>
</dbReference>
<name>A0A1E2RWL6_9HYPH</name>
<dbReference type="InterPro" id="IPR003593">
    <property type="entry name" value="AAA+_ATPase"/>
</dbReference>
<dbReference type="Pfam" id="PF00005">
    <property type="entry name" value="ABC_tran"/>
    <property type="match status" value="1"/>
</dbReference>
<keyword evidence="3" id="KW-0547">Nucleotide-binding</keyword>
<proteinExistence type="inferred from homology"/>
<keyword evidence="9" id="KW-0449">Lipoprotein</keyword>
<keyword evidence="10" id="KW-1185">Reference proteome</keyword>
<dbReference type="PROSITE" id="PS50893">
    <property type="entry name" value="ABC_TRANSPORTER_2"/>
    <property type="match status" value="1"/>
</dbReference>
<comment type="caution">
    <text evidence="9">The sequence shown here is derived from an EMBL/GenBank/DDBJ whole genome shotgun (WGS) entry which is preliminary data.</text>
</comment>
<dbReference type="FunFam" id="3.40.50.300:FF:000032">
    <property type="entry name" value="Export ABC transporter ATP-binding protein"/>
    <property type="match status" value="1"/>
</dbReference>
<sequence length="253" mass="26881">MSDVAPPKRTKRRVAQLDAADTAARPETATAQIVARDLCKTYVMGGSAVHALQDVNLEIAAGEYVAVTGQSGSGKSTFMNLIGALDQPTSGTLTVDGADLGKLSTNALAQYRNEKIGFVFQTFNLLPRTSALDNVALPLLYAQDTGDAKARARVSLERVGLAERAAHEPSALSGGQQQRVAIARALVNAPKILLADEPTGALDSKTTEEIIALFEDLNESGITVIIVTHELDIAARAKRQITFQDGRVVEDRS</sequence>
<evidence type="ECO:0000313" key="9">
    <source>
        <dbReference type="EMBL" id="ODA66601.1"/>
    </source>
</evidence>
<reference evidence="9 10" key="1">
    <citation type="submission" date="2016-07" db="EMBL/GenBank/DDBJ databases">
        <title>Draft genome sequence of Methyloligella halotolerans C2T (VKM B-2706T=CCUG 61687T=DSM 25045T), a halotolerant polyhydroxybutyrate accumulating methylotroph.</title>
        <authorList>
            <person name="Vasilenko O.V."/>
            <person name="Doronina N.V."/>
            <person name="Poroshina M.N."/>
            <person name="Tarlachkov S.V."/>
            <person name="Trotsenko Y.A."/>
        </authorList>
    </citation>
    <scope>NUCLEOTIDE SEQUENCE [LARGE SCALE GENOMIC DNA]</scope>
    <source>
        <strain evidence="9 10">VKM B-2706</strain>
    </source>
</reference>
<gene>
    <name evidence="9" type="ORF">A7A08_02369</name>
</gene>
<evidence type="ECO:0000256" key="4">
    <source>
        <dbReference type="ARBA" id="ARBA00022840"/>
    </source>
</evidence>
<dbReference type="PANTHER" id="PTHR24220:SF86">
    <property type="entry name" value="ABC TRANSPORTER ABCH.1"/>
    <property type="match status" value="1"/>
</dbReference>
<evidence type="ECO:0000256" key="5">
    <source>
        <dbReference type="ARBA" id="ARBA00022967"/>
    </source>
</evidence>
<evidence type="ECO:0000259" key="8">
    <source>
        <dbReference type="PROSITE" id="PS50893"/>
    </source>
</evidence>
<dbReference type="EMBL" id="MASI01000006">
    <property type="protein sequence ID" value="ODA66601.1"/>
    <property type="molecule type" value="Genomic_DNA"/>
</dbReference>
<evidence type="ECO:0000256" key="2">
    <source>
        <dbReference type="ARBA" id="ARBA00022519"/>
    </source>
</evidence>
<keyword evidence="1" id="KW-0813">Transport</keyword>
<dbReference type="GO" id="GO:0016887">
    <property type="term" value="F:ATP hydrolysis activity"/>
    <property type="evidence" value="ECO:0007669"/>
    <property type="project" value="InterPro"/>
</dbReference>
<protein>
    <submittedName>
        <fullName evidence="9">Lipoprotein-releasing system ATP-binding protein LolD</fullName>
        <ecNumber evidence="9">3.6.3.-</ecNumber>
    </submittedName>
</protein>
<feature type="domain" description="ABC transporter" evidence="8">
    <location>
        <begin position="33"/>
        <end position="253"/>
    </location>
</feature>
<dbReference type="CDD" id="cd03255">
    <property type="entry name" value="ABC_MJ0796_LolCDE_FtsE"/>
    <property type="match status" value="1"/>
</dbReference>
<keyword evidence="4 9" id="KW-0067">ATP-binding</keyword>
<evidence type="ECO:0000256" key="3">
    <source>
        <dbReference type="ARBA" id="ARBA00022741"/>
    </source>
</evidence>
<keyword evidence="2" id="KW-0472">Membrane</keyword>
<evidence type="ECO:0000256" key="1">
    <source>
        <dbReference type="ARBA" id="ARBA00022448"/>
    </source>
</evidence>
<dbReference type="SMART" id="SM00382">
    <property type="entry name" value="AAA"/>
    <property type="match status" value="1"/>
</dbReference>
<dbReference type="InterPro" id="IPR003439">
    <property type="entry name" value="ABC_transporter-like_ATP-bd"/>
</dbReference>
<dbReference type="RefSeq" id="WP_083226698.1">
    <property type="nucleotide sequence ID" value="NZ_MASI01000006.1"/>
</dbReference>
<dbReference type="InterPro" id="IPR015854">
    <property type="entry name" value="ABC_transpr_LolD-like"/>
</dbReference>
<evidence type="ECO:0000256" key="7">
    <source>
        <dbReference type="SAM" id="MobiDB-lite"/>
    </source>
</evidence>
<dbReference type="InterPro" id="IPR027417">
    <property type="entry name" value="P-loop_NTPase"/>
</dbReference>
<comment type="similarity">
    <text evidence="6">Belongs to the ABC transporter superfamily. Macrolide exporter (TC 3.A.1.122) family.</text>
</comment>
<dbReference type="PROSITE" id="PS00211">
    <property type="entry name" value="ABC_TRANSPORTER_1"/>
    <property type="match status" value="1"/>
</dbReference>
<keyword evidence="5" id="KW-1278">Translocase</keyword>
<keyword evidence="2" id="KW-0997">Cell inner membrane</keyword>
<dbReference type="GO" id="GO:0005524">
    <property type="term" value="F:ATP binding"/>
    <property type="evidence" value="ECO:0007669"/>
    <property type="project" value="UniProtKB-KW"/>
</dbReference>
<evidence type="ECO:0000313" key="10">
    <source>
        <dbReference type="Proteomes" id="UP000095087"/>
    </source>
</evidence>
<keyword evidence="9" id="KW-0378">Hydrolase</keyword>
<dbReference type="GO" id="GO:0098796">
    <property type="term" value="C:membrane protein complex"/>
    <property type="evidence" value="ECO:0007669"/>
    <property type="project" value="UniProtKB-ARBA"/>
</dbReference>
<dbReference type="STRING" id="1177755.A7A08_02369"/>
<keyword evidence="2" id="KW-1003">Cell membrane</keyword>
<dbReference type="PANTHER" id="PTHR24220">
    <property type="entry name" value="IMPORT ATP-BINDING PROTEIN"/>
    <property type="match status" value="1"/>
</dbReference>
<dbReference type="GO" id="GO:0005886">
    <property type="term" value="C:plasma membrane"/>
    <property type="evidence" value="ECO:0007669"/>
    <property type="project" value="TreeGrafter"/>
</dbReference>
<dbReference type="EC" id="3.6.3.-" evidence="9"/>
<feature type="region of interest" description="Disordered" evidence="7">
    <location>
        <begin position="1"/>
        <end position="22"/>
    </location>
</feature>
<dbReference type="Gene3D" id="3.40.50.300">
    <property type="entry name" value="P-loop containing nucleotide triphosphate hydrolases"/>
    <property type="match status" value="1"/>
</dbReference>